<evidence type="ECO:0000313" key="2">
    <source>
        <dbReference type="EMBL" id="HGB13621.1"/>
    </source>
</evidence>
<gene>
    <name evidence="2" type="ORF">ENV62_00035</name>
</gene>
<accession>A0A7C3SHI4</accession>
<evidence type="ECO:0000259" key="1">
    <source>
        <dbReference type="SMART" id="SM00470"/>
    </source>
</evidence>
<reference evidence="2" key="1">
    <citation type="journal article" date="2020" name="mSystems">
        <title>Genome- and Community-Level Interaction Insights into Carbon Utilization and Element Cycling Functions of Hydrothermarchaeota in Hydrothermal Sediment.</title>
        <authorList>
            <person name="Zhou Z."/>
            <person name="Liu Y."/>
            <person name="Xu W."/>
            <person name="Pan J."/>
            <person name="Luo Z.H."/>
            <person name="Li M."/>
        </authorList>
    </citation>
    <scope>NUCLEOTIDE SEQUENCE [LARGE SCALE GENOMIC DNA]</scope>
    <source>
        <strain evidence="2">SpSt-776</strain>
    </source>
</reference>
<dbReference type="Gene3D" id="3.90.1530.10">
    <property type="entry name" value="Conserved hypothetical protein from pyrococcus furiosus pfu- 392566-001, ParB domain"/>
    <property type="match status" value="1"/>
</dbReference>
<dbReference type="InterPro" id="IPR003115">
    <property type="entry name" value="ParB_N"/>
</dbReference>
<dbReference type="EMBL" id="DTHB01000001">
    <property type="protein sequence ID" value="HGB13621.1"/>
    <property type="molecule type" value="Genomic_DNA"/>
</dbReference>
<name>A0A7C3SHI4_9BACT</name>
<feature type="domain" description="ParB-like N-terminal" evidence="1">
    <location>
        <begin position="25"/>
        <end position="117"/>
    </location>
</feature>
<proteinExistence type="predicted"/>
<dbReference type="Pfam" id="PF02195">
    <property type="entry name" value="ParB_N"/>
    <property type="match status" value="1"/>
</dbReference>
<dbReference type="CDD" id="cd16387">
    <property type="entry name" value="ParB_N_Srx"/>
    <property type="match status" value="1"/>
</dbReference>
<dbReference type="SUPFAM" id="SSF110849">
    <property type="entry name" value="ParB/Sulfiredoxin"/>
    <property type="match status" value="1"/>
</dbReference>
<dbReference type="SMART" id="SM00470">
    <property type="entry name" value="ParB"/>
    <property type="match status" value="1"/>
</dbReference>
<dbReference type="AlphaFoldDB" id="A0A7C3SHI4"/>
<organism evidence="2">
    <name type="scientific">Desulfobacca acetoxidans</name>
    <dbReference type="NCBI Taxonomy" id="60893"/>
    <lineage>
        <taxon>Bacteria</taxon>
        <taxon>Pseudomonadati</taxon>
        <taxon>Thermodesulfobacteriota</taxon>
        <taxon>Desulfobaccia</taxon>
        <taxon>Desulfobaccales</taxon>
        <taxon>Desulfobaccaceae</taxon>
        <taxon>Desulfobacca</taxon>
    </lineage>
</organism>
<protein>
    <recommendedName>
        <fullName evidence="1">ParB-like N-terminal domain-containing protein</fullName>
    </recommendedName>
</protein>
<dbReference type="InterPro" id="IPR036086">
    <property type="entry name" value="ParB/Sulfiredoxin_sf"/>
</dbReference>
<sequence length="265" mass="29809">MAEEIREALNLLNDKLSGLFPYRLELAAPGELKLLEKNARYMKAEQFQALVENIKKDGNLSSLPLCYREQDGRLRVLSGNHRVMAARQAGVEQILVLVIAGEKNQDERLAIQLSHNAISGQDDLVILKELWESIKDVQARIYAGLDSDTLKALQGIQFTAITEQRLRYKLTNFLFLPEELEDLDQLLKETAAAFAGDVVYLAHLHTFDAFFELITRIKKRCVIKNSAAAFLKLMELARIGLEQLMQEEALHGGDSAHQEAEHGLG</sequence>
<comment type="caution">
    <text evidence="2">The sequence shown here is derived from an EMBL/GenBank/DDBJ whole genome shotgun (WGS) entry which is preliminary data.</text>
</comment>